<reference evidence="2" key="1">
    <citation type="submission" date="2022-10" db="EMBL/GenBank/DDBJ databases">
        <title>The complete genomes of actinobacterial strains from the NBC collection.</title>
        <authorList>
            <person name="Joergensen T.S."/>
            <person name="Alvarez Arevalo M."/>
            <person name="Sterndorff E.B."/>
            <person name="Faurdal D."/>
            <person name="Vuksanovic O."/>
            <person name="Mourched A.-S."/>
            <person name="Charusanti P."/>
            <person name="Shaw S."/>
            <person name="Blin K."/>
            <person name="Weber T."/>
        </authorList>
    </citation>
    <scope>NUCLEOTIDE SEQUENCE</scope>
    <source>
        <strain evidence="2">NBC_01401</strain>
    </source>
</reference>
<gene>
    <name evidence="2" type="ORF">OG626_35265</name>
</gene>
<accession>A0AAU3H5B9</accession>
<feature type="compositionally biased region" description="Low complexity" evidence="1">
    <location>
        <begin position="103"/>
        <end position="114"/>
    </location>
</feature>
<evidence type="ECO:0000313" key="2">
    <source>
        <dbReference type="EMBL" id="WTY99795.1"/>
    </source>
</evidence>
<dbReference type="EMBL" id="CP109535">
    <property type="protein sequence ID" value="WTY99795.1"/>
    <property type="molecule type" value="Genomic_DNA"/>
</dbReference>
<sequence length="146" mass="15761">MEDDEIRARFDGRSRVVLLPGNVTTLKRARIEEIGHALGYRLLTVENLGRAGVRLVYERDESPLARRRNELSIARLRANGPLLPAVEPPVPPPPGPPPPAPAQQPGARRPGRLPAGPPPPPTTVAPPGPRIPPRPYYPPLPPPPAS</sequence>
<feature type="compositionally biased region" description="Pro residues" evidence="1">
    <location>
        <begin position="115"/>
        <end position="146"/>
    </location>
</feature>
<dbReference type="PRINTS" id="PR01217">
    <property type="entry name" value="PRICHEXTENSN"/>
</dbReference>
<proteinExistence type="predicted"/>
<evidence type="ECO:0000256" key="1">
    <source>
        <dbReference type="SAM" id="MobiDB-lite"/>
    </source>
</evidence>
<dbReference type="AlphaFoldDB" id="A0AAU3H5B9"/>
<protein>
    <submittedName>
        <fullName evidence="2">Uncharacterized protein</fullName>
    </submittedName>
</protein>
<organism evidence="2">
    <name type="scientific">Streptomyces sp. NBC_01401</name>
    <dbReference type="NCBI Taxonomy" id="2903854"/>
    <lineage>
        <taxon>Bacteria</taxon>
        <taxon>Bacillati</taxon>
        <taxon>Actinomycetota</taxon>
        <taxon>Actinomycetes</taxon>
        <taxon>Kitasatosporales</taxon>
        <taxon>Streptomycetaceae</taxon>
        <taxon>Streptomyces</taxon>
    </lineage>
</organism>
<feature type="compositionally biased region" description="Pro residues" evidence="1">
    <location>
        <begin position="86"/>
        <end position="102"/>
    </location>
</feature>
<name>A0AAU3H5B9_9ACTN</name>
<feature type="region of interest" description="Disordered" evidence="1">
    <location>
        <begin position="82"/>
        <end position="146"/>
    </location>
</feature>